<evidence type="ECO:0000313" key="3">
    <source>
        <dbReference type="Proteomes" id="UP000540568"/>
    </source>
</evidence>
<feature type="transmembrane region" description="Helical" evidence="1">
    <location>
        <begin position="46"/>
        <end position="62"/>
    </location>
</feature>
<dbReference type="Proteomes" id="UP000540568">
    <property type="component" value="Unassembled WGS sequence"/>
</dbReference>
<comment type="caution">
    <text evidence="2">The sequence shown here is derived from an EMBL/GenBank/DDBJ whole genome shotgun (WGS) entry which is preliminary data.</text>
</comment>
<dbReference type="RefSeq" id="WP_182614077.1">
    <property type="nucleotide sequence ID" value="NZ_BAAATF010000012.1"/>
</dbReference>
<proteinExistence type="predicted"/>
<keyword evidence="1" id="KW-1133">Transmembrane helix</keyword>
<evidence type="ECO:0000256" key="1">
    <source>
        <dbReference type="SAM" id="Phobius"/>
    </source>
</evidence>
<protein>
    <submittedName>
        <fullName evidence="2">Uncharacterized protein</fullName>
    </submittedName>
</protein>
<name>A0A7W3J514_9MICO</name>
<dbReference type="AlphaFoldDB" id="A0A7W3J514"/>
<organism evidence="2 3">
    <name type="scientific">Promicromonospora sukumoe</name>
    <dbReference type="NCBI Taxonomy" id="88382"/>
    <lineage>
        <taxon>Bacteria</taxon>
        <taxon>Bacillati</taxon>
        <taxon>Actinomycetota</taxon>
        <taxon>Actinomycetes</taxon>
        <taxon>Micrococcales</taxon>
        <taxon>Promicromonosporaceae</taxon>
        <taxon>Promicromonospora</taxon>
    </lineage>
</organism>
<sequence length="98" mass="10272">MEAGRATVGVAKGVVCAAAVVTVYLISTVRLDRGIVQTEGTPTTGLIAAGVAWLLVVWVLLYRDDGVPGVRLSLWNVVTVVGMLLVLMGIPLVLTLWG</sequence>
<keyword evidence="1" id="KW-0472">Membrane</keyword>
<reference evidence="2 3" key="1">
    <citation type="submission" date="2020-07" db="EMBL/GenBank/DDBJ databases">
        <title>Sequencing the genomes of 1000 actinobacteria strains.</title>
        <authorList>
            <person name="Klenk H.-P."/>
        </authorList>
    </citation>
    <scope>NUCLEOTIDE SEQUENCE [LARGE SCALE GENOMIC DNA]</scope>
    <source>
        <strain evidence="2 3">DSM 44121</strain>
    </source>
</reference>
<feature type="transmembrane region" description="Helical" evidence="1">
    <location>
        <begin position="7"/>
        <end position="26"/>
    </location>
</feature>
<dbReference type="EMBL" id="JACGWV010000001">
    <property type="protein sequence ID" value="MBA8806330.1"/>
    <property type="molecule type" value="Genomic_DNA"/>
</dbReference>
<feature type="transmembrane region" description="Helical" evidence="1">
    <location>
        <begin position="74"/>
        <end position="97"/>
    </location>
</feature>
<accession>A0A7W3J514</accession>
<keyword evidence="3" id="KW-1185">Reference proteome</keyword>
<keyword evidence="1" id="KW-0812">Transmembrane</keyword>
<gene>
    <name evidence="2" type="ORF">FHX71_000272</name>
</gene>
<evidence type="ECO:0000313" key="2">
    <source>
        <dbReference type="EMBL" id="MBA8806330.1"/>
    </source>
</evidence>